<keyword evidence="7" id="KW-0238">DNA-binding</keyword>
<dbReference type="EnsemblPlants" id="KQK12029">
    <property type="protein sequence ID" value="KQK12029"/>
    <property type="gene ID" value="BRADI_1g01130v3"/>
</dbReference>
<protein>
    <recommendedName>
        <fullName evidence="12">HSF-type DNA-binding domain-containing protein</fullName>
    </recommendedName>
</protein>
<evidence type="ECO:0000256" key="9">
    <source>
        <dbReference type="ARBA" id="ARBA00023242"/>
    </source>
</evidence>
<accession>I1GKP1</accession>
<evidence type="ECO:0000256" key="4">
    <source>
        <dbReference type="ARBA" id="ARBA00023015"/>
    </source>
</evidence>
<keyword evidence="4" id="KW-0805">Transcription regulation</keyword>
<dbReference type="EMBL" id="CM000880">
    <property type="protein sequence ID" value="KQK12029.1"/>
    <property type="molecule type" value="Genomic_DNA"/>
</dbReference>
<dbReference type="eggNOG" id="KOG0627">
    <property type="taxonomic scope" value="Eukaryota"/>
</dbReference>
<keyword evidence="15" id="KW-1185">Reference proteome</keyword>
<organism evidence="14">
    <name type="scientific">Brachypodium distachyon</name>
    <name type="common">Purple false brome</name>
    <name type="synonym">Trachynia distachya</name>
    <dbReference type="NCBI Taxonomy" id="15368"/>
    <lineage>
        <taxon>Eukaryota</taxon>
        <taxon>Viridiplantae</taxon>
        <taxon>Streptophyta</taxon>
        <taxon>Embryophyta</taxon>
        <taxon>Tracheophyta</taxon>
        <taxon>Spermatophyta</taxon>
        <taxon>Magnoliopsida</taxon>
        <taxon>Liliopsida</taxon>
        <taxon>Poales</taxon>
        <taxon>Poaceae</taxon>
        <taxon>BOP clade</taxon>
        <taxon>Pooideae</taxon>
        <taxon>Stipodae</taxon>
        <taxon>Brachypodieae</taxon>
        <taxon>Brachypodium</taxon>
    </lineage>
</organism>
<dbReference type="InterPro" id="IPR036388">
    <property type="entry name" value="WH-like_DNA-bd_sf"/>
</dbReference>
<evidence type="ECO:0000256" key="7">
    <source>
        <dbReference type="ARBA" id="ARBA00023125"/>
    </source>
</evidence>
<dbReference type="Proteomes" id="UP000008810">
    <property type="component" value="Chromosome 1"/>
</dbReference>
<dbReference type="ExpressionAtlas" id="I1GKP1">
    <property type="expression patterns" value="baseline and differential"/>
</dbReference>
<dbReference type="FunFam" id="1.10.10.10:FF:000057">
    <property type="entry name" value="Heat shock transcription factor 1"/>
    <property type="match status" value="1"/>
</dbReference>
<evidence type="ECO:0000313" key="15">
    <source>
        <dbReference type="Proteomes" id="UP000008810"/>
    </source>
</evidence>
<dbReference type="PANTHER" id="PTHR10015:SF427">
    <property type="entry name" value="HEAT SHOCK FACTOR PROTEIN"/>
    <property type="match status" value="1"/>
</dbReference>
<comment type="similarity">
    <text evidence="10">Belongs to the HSF family.</text>
</comment>
<dbReference type="PRINTS" id="PR00056">
    <property type="entry name" value="HSFDOMAIN"/>
</dbReference>
<comment type="subunit">
    <text evidence="2">Homotrimer.</text>
</comment>
<dbReference type="InterPro" id="IPR036390">
    <property type="entry name" value="WH_DNA-bd_sf"/>
</dbReference>
<dbReference type="PANTHER" id="PTHR10015">
    <property type="entry name" value="HEAT SHOCK TRANSCRIPTION FACTOR"/>
    <property type="match status" value="1"/>
</dbReference>
<dbReference type="GO" id="GO:0034605">
    <property type="term" value="P:cellular response to heat"/>
    <property type="evidence" value="ECO:0000318"/>
    <property type="project" value="GO_Central"/>
</dbReference>
<feature type="domain" description="HSF-type DNA-binding" evidence="12">
    <location>
        <begin position="87"/>
        <end position="111"/>
    </location>
</feature>
<reference evidence="14" key="3">
    <citation type="submission" date="2018-08" db="UniProtKB">
        <authorList>
            <consortium name="EnsemblPlants"/>
        </authorList>
    </citation>
    <scope>IDENTIFICATION</scope>
    <source>
        <strain evidence="14">cv. Bd21</strain>
    </source>
</reference>
<dbReference type="STRING" id="15368.I1GKP1"/>
<reference evidence="13" key="2">
    <citation type="submission" date="2017-06" db="EMBL/GenBank/DDBJ databases">
        <title>WGS assembly of Brachypodium distachyon.</title>
        <authorList>
            <consortium name="The International Brachypodium Initiative"/>
            <person name="Lucas S."/>
            <person name="Harmon-Smith M."/>
            <person name="Lail K."/>
            <person name="Tice H."/>
            <person name="Grimwood J."/>
            <person name="Bruce D."/>
            <person name="Barry K."/>
            <person name="Shu S."/>
            <person name="Lindquist E."/>
            <person name="Wang M."/>
            <person name="Pitluck S."/>
            <person name="Vogel J.P."/>
            <person name="Garvin D.F."/>
            <person name="Mockler T.C."/>
            <person name="Schmutz J."/>
            <person name="Rokhsar D."/>
            <person name="Bevan M.W."/>
        </authorList>
    </citation>
    <scope>NUCLEOTIDE SEQUENCE</scope>
    <source>
        <strain evidence="13">Bd21</strain>
    </source>
</reference>
<sequence length="621" mass="67716">MEGGVVAAAAAAAAAAATVTTAVSPPPAPPAAASNGGGGAAAAAPPPFLMKTYEMVDDPGTDAVVSWGPGNNSFIVWNTPEFARDLLPKYFKHNNFSSFVRQLNTYGFRKVDPDRWEFANEGFLRGQKHLLKTINRRKPLHGNNQMQVQQQQQQQQQPQLQNAPIPACVEVGKFGMEEEIEMLKRDKNVLMQELVRLRQQQQTTDHQLQTLGKRLQGMEQRQQQMMSFLAKAMQSPGFLAQFVQQNENSRRRIVAANKKRRLPKQDDGLDSESASLDGQIIKYQPMINEAATAMLRKILQQDSSHRYESMGNSDNFLLENSMPTAQAFDSSSSTRNSAVTLAEVPGNSSIPYMATSSGLSAICSSSTPAEIQHPVLDNILSKELPNMSSAPSVPTAMAPGPNDIGIPGFPDLHDIITEDVVGIPGGSFEMPGPECIFPLPEDGDDSIPIDTDEILSSDDTQKLPAIIDSFWEQFLVTSPLSVDNDEVDSGLLDTREAQLDNGWARTDNLANLTEQMGLLSSNHRGKHTENCLSTDDMWEDSSVGPARNMVLLRGYYLLVSKVFAGVRRKSGSMVTCYVCIMASLQLCVVTADSFGCAIWLQLTCGNTAGQLYSQPSVVELA</sequence>
<evidence type="ECO:0000256" key="5">
    <source>
        <dbReference type="ARBA" id="ARBA00023016"/>
    </source>
</evidence>
<dbReference type="InterPro" id="IPR000232">
    <property type="entry name" value="HSF_DNA-bd"/>
</dbReference>
<feature type="coiled-coil region" evidence="11">
    <location>
        <begin position="173"/>
        <end position="200"/>
    </location>
</feature>
<evidence type="ECO:0000256" key="3">
    <source>
        <dbReference type="ARBA" id="ARBA00022553"/>
    </source>
</evidence>
<reference evidence="13 14" key="1">
    <citation type="journal article" date="2010" name="Nature">
        <title>Genome sequencing and analysis of the model grass Brachypodium distachyon.</title>
        <authorList>
            <consortium name="International Brachypodium Initiative"/>
        </authorList>
    </citation>
    <scope>NUCLEOTIDE SEQUENCE [LARGE SCALE GENOMIC DNA]</scope>
    <source>
        <strain evidence="13">Bd21</strain>
        <strain evidence="14">cv. Bd21</strain>
    </source>
</reference>
<evidence type="ECO:0000313" key="14">
    <source>
        <dbReference type="EnsemblPlants" id="KQK12029"/>
    </source>
</evidence>
<dbReference type="SMART" id="SM00415">
    <property type="entry name" value="HSF"/>
    <property type="match status" value="1"/>
</dbReference>
<dbReference type="AlphaFoldDB" id="I1GKP1"/>
<dbReference type="PROSITE" id="PS00434">
    <property type="entry name" value="HSF_DOMAIN"/>
    <property type="match status" value="1"/>
</dbReference>
<evidence type="ECO:0000256" key="6">
    <source>
        <dbReference type="ARBA" id="ARBA00023054"/>
    </source>
</evidence>
<keyword evidence="5" id="KW-0346">Stress response</keyword>
<dbReference type="Gramene" id="KQK12029">
    <property type="protein sequence ID" value="KQK12029"/>
    <property type="gene ID" value="BRADI_1g01130v3"/>
</dbReference>
<proteinExistence type="inferred from homology"/>
<comment type="subcellular location">
    <subcellularLocation>
        <location evidence="1">Nucleus</location>
    </subcellularLocation>
</comment>
<dbReference type="SUPFAM" id="SSF46785">
    <property type="entry name" value="Winged helix' DNA-binding domain"/>
    <property type="match status" value="1"/>
</dbReference>
<evidence type="ECO:0000256" key="10">
    <source>
        <dbReference type="RuleBase" id="RU004020"/>
    </source>
</evidence>
<dbReference type="GO" id="GO:0003700">
    <property type="term" value="F:DNA-binding transcription factor activity"/>
    <property type="evidence" value="ECO:0000318"/>
    <property type="project" value="GO_Central"/>
</dbReference>
<evidence type="ECO:0000313" key="13">
    <source>
        <dbReference type="EMBL" id="KQK12029.1"/>
    </source>
</evidence>
<keyword evidence="9" id="KW-0539">Nucleus</keyword>
<keyword evidence="3" id="KW-0597">Phosphoprotein</keyword>
<evidence type="ECO:0000256" key="11">
    <source>
        <dbReference type="SAM" id="Coils"/>
    </source>
</evidence>
<dbReference type="OMA" id="VENFTMP"/>
<evidence type="ECO:0000259" key="12">
    <source>
        <dbReference type="PROSITE" id="PS00434"/>
    </source>
</evidence>
<keyword evidence="6 11" id="KW-0175">Coiled coil</keyword>
<dbReference type="Pfam" id="PF00447">
    <property type="entry name" value="HSF_DNA-bind"/>
    <property type="match status" value="1"/>
</dbReference>
<dbReference type="GO" id="GO:0043565">
    <property type="term" value="F:sequence-specific DNA binding"/>
    <property type="evidence" value="ECO:0007669"/>
    <property type="project" value="InterPro"/>
</dbReference>
<dbReference type="OrthoDB" id="60033at2759"/>
<name>I1GKP1_BRADI</name>
<evidence type="ECO:0000256" key="1">
    <source>
        <dbReference type="ARBA" id="ARBA00004123"/>
    </source>
</evidence>
<evidence type="ECO:0000256" key="8">
    <source>
        <dbReference type="ARBA" id="ARBA00023163"/>
    </source>
</evidence>
<gene>
    <name evidence="14" type="primary">LOC100846148</name>
    <name evidence="13" type="ORF">BRADI_1g01130v3</name>
</gene>
<dbReference type="Gene3D" id="1.10.10.10">
    <property type="entry name" value="Winged helix-like DNA-binding domain superfamily/Winged helix DNA-binding domain"/>
    <property type="match status" value="1"/>
</dbReference>
<dbReference type="GO" id="GO:0005634">
    <property type="term" value="C:nucleus"/>
    <property type="evidence" value="ECO:0000318"/>
    <property type="project" value="GO_Central"/>
</dbReference>
<keyword evidence="8" id="KW-0804">Transcription</keyword>
<evidence type="ECO:0000256" key="2">
    <source>
        <dbReference type="ARBA" id="ARBA00011233"/>
    </source>
</evidence>